<evidence type="ECO:0000256" key="7">
    <source>
        <dbReference type="ARBA" id="ARBA00049790"/>
    </source>
</evidence>
<dbReference type="PANTHER" id="PTHR15678:SF6">
    <property type="entry name" value="BRIDGE-LIKE LIPID TRANSFER PROTEIN FAMILY MEMBER 2"/>
    <property type="match status" value="1"/>
</dbReference>
<evidence type="ECO:0000256" key="1">
    <source>
        <dbReference type="ARBA" id="ARBA00018517"/>
    </source>
</evidence>
<dbReference type="Gene3D" id="3.40.50.150">
    <property type="entry name" value="Vaccinia Virus protein VP39"/>
    <property type="match status" value="1"/>
</dbReference>
<evidence type="ECO:0000256" key="3">
    <source>
        <dbReference type="ARBA" id="ARBA00047418"/>
    </source>
</evidence>
<reference evidence="9" key="1">
    <citation type="submission" date="2022-11" db="UniProtKB">
        <authorList>
            <consortium name="WormBaseParasite"/>
        </authorList>
    </citation>
    <scope>IDENTIFICATION</scope>
</reference>
<name>A0A915N265_MELJA</name>
<dbReference type="WBParaSite" id="scaffold7587_cov173.g12203">
    <property type="protein sequence ID" value="scaffold7587_cov173.g12203"/>
    <property type="gene ID" value="scaffold7587_cov173.g12203"/>
</dbReference>
<evidence type="ECO:0000256" key="2">
    <source>
        <dbReference type="ARBA" id="ARBA00025783"/>
    </source>
</evidence>
<evidence type="ECO:0000256" key="4">
    <source>
        <dbReference type="ARBA" id="ARBA00048740"/>
    </source>
</evidence>
<dbReference type="Pfam" id="PF09445">
    <property type="entry name" value="Methyltransf_15"/>
    <property type="match status" value="1"/>
</dbReference>
<keyword evidence="8" id="KW-1185">Reference proteome</keyword>
<comment type="catalytic activity">
    <reaction evidence="6">
        <text>a 5'-end (N(7)-methyl 5'-triphosphoguanosine)-ribonucleoside in snRNA + S-adenosyl-L-methionine = a 5'-end (N(2),N(7)-dimethyl 5'-triphosphoguanosine)-ribonucleoside in snRNA + S-adenosyl-L-homocysteine + H(+)</text>
        <dbReference type="Rhea" id="RHEA:78471"/>
        <dbReference type="Rhea" id="RHEA-COMP:19085"/>
        <dbReference type="Rhea" id="RHEA-COMP:19087"/>
        <dbReference type="ChEBI" id="CHEBI:15378"/>
        <dbReference type="ChEBI" id="CHEBI:57856"/>
        <dbReference type="ChEBI" id="CHEBI:59789"/>
        <dbReference type="ChEBI" id="CHEBI:156461"/>
        <dbReference type="ChEBI" id="CHEBI:172880"/>
    </reaction>
    <physiologicalReaction direction="left-to-right" evidence="6">
        <dbReference type="Rhea" id="RHEA:78472"/>
    </physiologicalReaction>
</comment>
<dbReference type="GO" id="GO:0036261">
    <property type="term" value="P:7-methylguanosine cap hypermethylation"/>
    <property type="evidence" value="ECO:0007669"/>
    <property type="project" value="InterPro"/>
</dbReference>
<dbReference type="PANTHER" id="PTHR15678">
    <property type="entry name" value="ANTIGEN MLAA-22-RELATED"/>
    <property type="match status" value="1"/>
</dbReference>
<comment type="catalytic activity">
    <reaction evidence="4">
        <text>a 5'-end (N(7)-methyl 5'-triphosphoguanosine)-ribonucleoside in snoRNA + S-adenosyl-L-methionine = a 5'-end (N(2),N(7)-dimethyl 5'-triphosphoguanosine)-ribonucleoside in snoRNA + S-adenosyl-L-homocysteine + H(+)</text>
        <dbReference type="Rhea" id="RHEA:78475"/>
        <dbReference type="Rhea" id="RHEA-COMP:19086"/>
        <dbReference type="Rhea" id="RHEA-COMP:19088"/>
        <dbReference type="ChEBI" id="CHEBI:15378"/>
        <dbReference type="ChEBI" id="CHEBI:57856"/>
        <dbReference type="ChEBI" id="CHEBI:59789"/>
        <dbReference type="ChEBI" id="CHEBI:156461"/>
        <dbReference type="ChEBI" id="CHEBI:172880"/>
    </reaction>
    <physiologicalReaction direction="left-to-right" evidence="4">
        <dbReference type="Rhea" id="RHEA:78476"/>
    </physiologicalReaction>
</comment>
<comment type="catalytic activity">
    <reaction evidence="3">
        <text>a 5'-end (N(2),N(7)-dimethyl 5'-triphosphoguanosine)-ribonucleoside in snoRNA + S-adenosyl-L-methionine = a 5'-end (N(2),N(2),N(7)-trimethyl 5'-triphosphoguanosine)-ribonucleoside in snoRNA + S-adenosyl-L-homocysteine + H(+)</text>
        <dbReference type="Rhea" id="RHEA:78507"/>
        <dbReference type="Rhea" id="RHEA-COMP:19088"/>
        <dbReference type="Rhea" id="RHEA-COMP:19090"/>
        <dbReference type="ChEBI" id="CHEBI:15378"/>
        <dbReference type="ChEBI" id="CHEBI:57856"/>
        <dbReference type="ChEBI" id="CHEBI:59789"/>
        <dbReference type="ChEBI" id="CHEBI:167623"/>
        <dbReference type="ChEBI" id="CHEBI:172880"/>
    </reaction>
    <physiologicalReaction direction="left-to-right" evidence="3">
        <dbReference type="Rhea" id="RHEA:78508"/>
    </physiologicalReaction>
</comment>
<evidence type="ECO:0000256" key="6">
    <source>
        <dbReference type="ARBA" id="ARBA00049075"/>
    </source>
</evidence>
<dbReference type="SUPFAM" id="SSF53335">
    <property type="entry name" value="S-adenosyl-L-methionine-dependent methyltransferases"/>
    <property type="match status" value="1"/>
</dbReference>
<comment type="catalytic activity">
    <reaction evidence="5">
        <text>a 5'-end (N(2),N(7)-dimethyl 5'-triphosphoguanosine)-ribonucleoside in snRNA + S-adenosyl-L-methionine = a 5'-end (N(2),N(2),N(7)-trimethyl 5'-triphosphoguanosine)-ribonucleoside in snRNA + S-adenosyl-L-homocysteine + H(+)</text>
        <dbReference type="Rhea" id="RHEA:78479"/>
        <dbReference type="Rhea" id="RHEA-COMP:19087"/>
        <dbReference type="Rhea" id="RHEA-COMP:19089"/>
        <dbReference type="ChEBI" id="CHEBI:15378"/>
        <dbReference type="ChEBI" id="CHEBI:57856"/>
        <dbReference type="ChEBI" id="CHEBI:59789"/>
        <dbReference type="ChEBI" id="CHEBI:167623"/>
        <dbReference type="ChEBI" id="CHEBI:172880"/>
    </reaction>
    <physiologicalReaction direction="left-to-right" evidence="5">
        <dbReference type="Rhea" id="RHEA:78480"/>
    </physiologicalReaction>
</comment>
<evidence type="ECO:0000256" key="5">
    <source>
        <dbReference type="ARBA" id="ARBA00048763"/>
    </source>
</evidence>
<dbReference type="InterPro" id="IPR045167">
    <property type="entry name" value="Hobbit"/>
</dbReference>
<dbReference type="GO" id="GO:0008168">
    <property type="term" value="F:methyltransferase activity"/>
    <property type="evidence" value="ECO:0007669"/>
    <property type="project" value="InterPro"/>
</dbReference>
<evidence type="ECO:0000313" key="9">
    <source>
        <dbReference type="WBParaSite" id="scaffold7587_cov173.g12203"/>
    </source>
</evidence>
<evidence type="ECO:0000313" key="8">
    <source>
        <dbReference type="Proteomes" id="UP000887561"/>
    </source>
</evidence>
<dbReference type="AlphaFoldDB" id="A0A915N265"/>
<sequence>MISCYKEKEVEERAQKFITQLRVGSEEVYGDDEQKPFISRLFEVCFENCIWRLTENDGQISLSEVQIRNFLYTRTARIDNSGDHLLEIGVVKVLNLLPNSKYKETLARLQTTTSVDVTPAMRVICRELPAVGGISIKEHFEVNIAPMHAQITYRFFEKMMQYFFPGRNIEKEDQQNLDTSDDQQQQHNQQPLSFAQRIRGAVNHSFRSTKTKAAQYAAIRDEIDKMKERSEKNNMFVYIIIPAVPFLVSYKGNKEKNLEDVDRFNLTFPNCEYHDKNWTWLDLALAIKQRCKRVLLQQFINQKFLRNSRQAGIERFVAEPIDDEEKKRIILGNTMYENSSDYSSVLNETKTSQDYAFDWSVLIDANLEFFNPEVKKKSHIHCVFSRVYIDDMDLLRQGNDDGEFVADESESKEDLLEEQIQEVSTNMQKDKDAALGFVPIWNCPPLHSVPGEDVVKKEKLQDEIDCSNAENLKNKAPTKKQKFCKDFEKNVRSFGFATGFDLSGETFYKKKVNGSEDGSESSKFSAGILDYAQFWQNEDCKRFSGFEGKKRKKAKARTSSSLSATTSSLQISGTASKVESNTSLIEGSEDSLKLVAKRARKYFSDDKEMMKYWFQRYRYFTKLDEGILLDREAWFSVTPEMLAQHVADRLVRIRDCIILDAFAGSGGNSIQFALKGAFVYAIDLDPVKLRCSARNAQIYGARDRINFICGDFFHICKSLIGARKYKEENKIVKSSYPYTTDLYPFAIDAVYLSPPWGGPSYAKSGKEEFDLQKDIILDGVKIFNYAKKISQNVVYFLPKNTSVDQIIALAASDGEVELEQSFLGERVKALHAYYGKLVAHD</sequence>
<dbReference type="InterPro" id="IPR019012">
    <property type="entry name" value="RNA_cap_Gua-N2-MeTrfase"/>
</dbReference>
<proteinExistence type="inferred from homology"/>
<organism evidence="8 9">
    <name type="scientific">Meloidogyne javanica</name>
    <name type="common">Root-knot nematode worm</name>
    <dbReference type="NCBI Taxonomy" id="6303"/>
    <lineage>
        <taxon>Eukaryota</taxon>
        <taxon>Metazoa</taxon>
        <taxon>Ecdysozoa</taxon>
        <taxon>Nematoda</taxon>
        <taxon>Chromadorea</taxon>
        <taxon>Rhabditida</taxon>
        <taxon>Tylenchina</taxon>
        <taxon>Tylenchomorpha</taxon>
        <taxon>Tylenchoidea</taxon>
        <taxon>Meloidogynidae</taxon>
        <taxon>Meloidogyninae</taxon>
        <taxon>Meloidogyne</taxon>
        <taxon>Meloidogyne incognita group</taxon>
    </lineage>
</organism>
<comment type="similarity">
    <text evidence="2">Belongs to the methyltransferase superfamily. Trimethylguanosine synthase family.</text>
</comment>
<dbReference type="InterPro" id="IPR029063">
    <property type="entry name" value="SAM-dependent_MTases_sf"/>
</dbReference>
<dbReference type="Proteomes" id="UP000887561">
    <property type="component" value="Unplaced"/>
</dbReference>
<accession>A0A915N265</accession>
<dbReference type="Pfam" id="PF10344">
    <property type="entry name" value="Hobbit"/>
    <property type="match status" value="1"/>
</dbReference>
<dbReference type="CDD" id="cd02440">
    <property type="entry name" value="AdoMet_MTases"/>
    <property type="match status" value="1"/>
</dbReference>
<protein>
    <recommendedName>
        <fullName evidence="1">Trimethylguanosine synthase</fullName>
    </recommendedName>
    <alternativeName>
        <fullName evidence="7">Cap-specific guanine-N(2) methyltransferase</fullName>
    </alternativeName>
</protein>